<keyword evidence="2" id="KW-1003">Cell membrane</keyword>
<evidence type="ECO:0000256" key="9">
    <source>
        <dbReference type="ARBA" id="ARBA00023170"/>
    </source>
</evidence>
<dbReference type="SUPFAM" id="SSF63712">
    <property type="entry name" value="Nicotinic receptor ligand binding domain-like"/>
    <property type="match status" value="1"/>
</dbReference>
<dbReference type="InterPro" id="IPR038050">
    <property type="entry name" value="Neuro_actylchol_rec"/>
</dbReference>
<evidence type="ECO:0000256" key="1">
    <source>
        <dbReference type="ARBA" id="ARBA00022448"/>
    </source>
</evidence>
<evidence type="ECO:0000256" key="13">
    <source>
        <dbReference type="ARBA" id="ARBA00034099"/>
    </source>
</evidence>
<dbReference type="CDD" id="cd18997">
    <property type="entry name" value="LGIC_ECD_nAChR"/>
    <property type="match status" value="1"/>
</dbReference>
<evidence type="ECO:0000256" key="11">
    <source>
        <dbReference type="ARBA" id="ARBA00023286"/>
    </source>
</evidence>
<keyword evidence="14" id="KW-0863">Zinc-finger</keyword>
<keyword evidence="5" id="KW-0770">Synapse</keyword>
<dbReference type="Pfam" id="PF02932">
    <property type="entry name" value="Neur_chan_memb"/>
    <property type="match status" value="2"/>
</dbReference>
<dbReference type="InterPro" id="IPR006202">
    <property type="entry name" value="Neur_chan_lig-bd"/>
</dbReference>
<keyword evidence="14" id="KW-0479">Metal-binding</keyword>
<dbReference type="GO" id="GO:0045211">
    <property type="term" value="C:postsynaptic membrane"/>
    <property type="evidence" value="ECO:0007669"/>
    <property type="project" value="InterPro"/>
</dbReference>
<dbReference type="InterPro" id="IPR002394">
    <property type="entry name" value="Nicotinic_acetylcholine_rcpt"/>
</dbReference>
<keyword evidence="18" id="KW-1185">Reference proteome</keyword>
<evidence type="ECO:0000259" key="16">
    <source>
        <dbReference type="PROSITE" id="PS50157"/>
    </source>
</evidence>
<dbReference type="InterPro" id="IPR036719">
    <property type="entry name" value="Neuro-gated_channel_TM_sf"/>
</dbReference>
<organism evidence="17 18">
    <name type="scientific">Branchiostoma lanceolatum</name>
    <name type="common">Common lancelet</name>
    <name type="synonym">Amphioxus lanceolatum</name>
    <dbReference type="NCBI Taxonomy" id="7740"/>
    <lineage>
        <taxon>Eukaryota</taxon>
        <taxon>Metazoa</taxon>
        <taxon>Chordata</taxon>
        <taxon>Cephalochordata</taxon>
        <taxon>Leptocardii</taxon>
        <taxon>Amphioxiformes</taxon>
        <taxon>Branchiostomatidae</taxon>
        <taxon>Branchiostoma</taxon>
    </lineage>
</organism>
<dbReference type="Gene3D" id="1.20.58.390">
    <property type="entry name" value="Neurotransmitter-gated ion-channel transmembrane domain"/>
    <property type="match status" value="1"/>
</dbReference>
<dbReference type="InterPro" id="IPR006201">
    <property type="entry name" value="Neur_channel"/>
</dbReference>
<dbReference type="OrthoDB" id="410315at2759"/>
<dbReference type="GO" id="GO:0022848">
    <property type="term" value="F:acetylcholine-gated monoatomic cation-selective channel activity"/>
    <property type="evidence" value="ECO:0007669"/>
    <property type="project" value="InterPro"/>
</dbReference>
<evidence type="ECO:0000256" key="15">
    <source>
        <dbReference type="RuleBase" id="RU000687"/>
    </source>
</evidence>
<evidence type="ECO:0000256" key="14">
    <source>
        <dbReference type="PROSITE-ProRule" id="PRU00042"/>
    </source>
</evidence>
<keyword evidence="3 15" id="KW-0812">Transmembrane</keyword>
<evidence type="ECO:0000256" key="10">
    <source>
        <dbReference type="ARBA" id="ARBA00023180"/>
    </source>
</evidence>
<dbReference type="PRINTS" id="PR00254">
    <property type="entry name" value="NICOTINICR"/>
</dbReference>
<proteinExistence type="inferred from homology"/>
<evidence type="ECO:0000256" key="6">
    <source>
        <dbReference type="ARBA" id="ARBA00023065"/>
    </source>
</evidence>
<comment type="subcellular location">
    <subcellularLocation>
        <location evidence="13">Synaptic cell membrane</location>
        <topology evidence="13">Multi-pass membrane protein</topology>
    </subcellularLocation>
</comment>
<keyword evidence="12 15" id="KW-0407">Ion channel</keyword>
<keyword evidence="8" id="KW-1015">Disulfide bond</keyword>
<keyword evidence="9" id="KW-0675">Receptor</keyword>
<dbReference type="InterPro" id="IPR036734">
    <property type="entry name" value="Neur_chan_lig-bd_sf"/>
</dbReference>
<keyword evidence="6 15" id="KW-0406">Ion transport</keyword>
<protein>
    <submittedName>
        <fullName evidence="17">CHRNA9 protein</fullName>
    </submittedName>
</protein>
<reference evidence="17" key="1">
    <citation type="submission" date="2022-01" db="EMBL/GenBank/DDBJ databases">
        <authorList>
            <person name="Braso-Vives M."/>
        </authorList>
    </citation>
    <scope>NUCLEOTIDE SEQUENCE</scope>
</reference>
<sequence length="510" mass="57747">MRPSFPAMYLYPTDEWILPAHGELSHSTSAFKRATTTNVNYLGFYLAIATSHEKPDILRLHEDLFLRSGYNSYVRPVRDFIRPTNVTLDLALAHIIDLDERDQVLNADVWLRMKWTDEFLTWNVSDYGGIETISTQAESIWRPDLFLYHNVNHEFNGWLDDVVIISSDGLVDWKAPAVTMSACLVDVSDFPFDKQECPLKFGSWNHNGRQIDYFSKNDVGDLANLIRNAEWDVPKSIAKRSNPLYNGVPYPDVTFTIHMTRRPTFYVINMFLPCALLAFVVAATFYLPPDCGEKISFGVAVLLSLAVFQLLVAEAVPRSENIPAIVSSFEKTRRTDLEEKSSRRKNRTVTAPTPDSSFPCSRCGRVCRSRIGLVSHQRACTGSRFIFVSLALMTLSLLSTAFVITLGDSVQDSKPVPGWARKVFLKYASKALLMGDQSKHTWEAPWYICNTPSKHTENDSNYETHRNDMCSDTKQKSTIYLPAKSTMKTPASMKKQNTPHNGQTICKYGC</sequence>
<evidence type="ECO:0000256" key="4">
    <source>
        <dbReference type="ARBA" id="ARBA00022989"/>
    </source>
</evidence>
<evidence type="ECO:0000256" key="8">
    <source>
        <dbReference type="ARBA" id="ARBA00023157"/>
    </source>
</evidence>
<keyword evidence="14" id="KW-0862">Zinc</keyword>
<comment type="similarity">
    <text evidence="15">Belongs to the ligand-gated ion channel (TC 1.A.9) family.</text>
</comment>
<dbReference type="Gene3D" id="2.70.170.10">
    <property type="entry name" value="Neurotransmitter-gated ion-channel ligand-binding domain"/>
    <property type="match status" value="1"/>
</dbReference>
<evidence type="ECO:0000313" key="18">
    <source>
        <dbReference type="Proteomes" id="UP000838412"/>
    </source>
</evidence>
<gene>
    <name evidence="17" type="primary">CHRNA9</name>
    <name evidence="17" type="ORF">BLAG_LOCUS21595</name>
</gene>
<dbReference type="PANTHER" id="PTHR18945">
    <property type="entry name" value="NEUROTRANSMITTER GATED ION CHANNEL"/>
    <property type="match status" value="1"/>
</dbReference>
<name>A0A8K0EU12_BRALA</name>
<feature type="transmembrane region" description="Helical" evidence="15">
    <location>
        <begin position="385"/>
        <end position="407"/>
    </location>
</feature>
<dbReference type="PROSITE" id="PS50157">
    <property type="entry name" value="ZINC_FINGER_C2H2_2"/>
    <property type="match status" value="1"/>
</dbReference>
<dbReference type="FunFam" id="2.70.170.10:FF:000030">
    <property type="entry name" value="AcetylCholine Receptor"/>
    <property type="match status" value="1"/>
</dbReference>
<dbReference type="GO" id="GO:0004888">
    <property type="term" value="F:transmembrane signaling receptor activity"/>
    <property type="evidence" value="ECO:0007669"/>
    <property type="project" value="InterPro"/>
</dbReference>
<dbReference type="GO" id="GO:0008270">
    <property type="term" value="F:zinc ion binding"/>
    <property type="evidence" value="ECO:0007669"/>
    <property type="project" value="UniProtKB-KW"/>
</dbReference>
<dbReference type="SUPFAM" id="SSF90112">
    <property type="entry name" value="Neurotransmitter-gated ion-channel transmembrane pore"/>
    <property type="match status" value="1"/>
</dbReference>
<feature type="transmembrane region" description="Helical" evidence="15">
    <location>
        <begin position="295"/>
        <end position="313"/>
    </location>
</feature>
<keyword evidence="11" id="KW-1071">Ligand-gated ion channel</keyword>
<dbReference type="InterPro" id="IPR013087">
    <property type="entry name" value="Znf_C2H2_type"/>
</dbReference>
<evidence type="ECO:0000256" key="5">
    <source>
        <dbReference type="ARBA" id="ARBA00023018"/>
    </source>
</evidence>
<dbReference type="CDD" id="cd19051">
    <property type="entry name" value="LGIC_TM_cation"/>
    <property type="match status" value="1"/>
</dbReference>
<dbReference type="Pfam" id="PF02931">
    <property type="entry name" value="Neur_chan_LBD"/>
    <property type="match status" value="1"/>
</dbReference>
<comment type="caution">
    <text evidence="15">Lacks conserved residue(s) required for the propagation of feature annotation.</text>
</comment>
<dbReference type="EMBL" id="OV696692">
    <property type="protein sequence ID" value="CAH1268773.1"/>
    <property type="molecule type" value="Genomic_DNA"/>
</dbReference>
<dbReference type="PRINTS" id="PR00252">
    <property type="entry name" value="NRIONCHANNEL"/>
</dbReference>
<dbReference type="InterPro" id="IPR018000">
    <property type="entry name" value="Neurotransmitter_ion_chnl_CS"/>
</dbReference>
<dbReference type="PROSITE" id="PS00236">
    <property type="entry name" value="NEUROTR_ION_CHANNEL"/>
    <property type="match status" value="1"/>
</dbReference>
<keyword evidence="10" id="KW-0325">Glycoprotein</keyword>
<evidence type="ECO:0000256" key="2">
    <source>
        <dbReference type="ARBA" id="ARBA00022475"/>
    </source>
</evidence>
<evidence type="ECO:0000256" key="3">
    <source>
        <dbReference type="ARBA" id="ARBA00022692"/>
    </source>
</evidence>
<dbReference type="Proteomes" id="UP000838412">
    <property type="component" value="Chromosome 7"/>
</dbReference>
<evidence type="ECO:0000256" key="7">
    <source>
        <dbReference type="ARBA" id="ARBA00023136"/>
    </source>
</evidence>
<evidence type="ECO:0000256" key="12">
    <source>
        <dbReference type="ARBA" id="ARBA00023303"/>
    </source>
</evidence>
<feature type="transmembrane region" description="Helical" evidence="15">
    <location>
        <begin position="265"/>
        <end position="289"/>
    </location>
</feature>
<feature type="domain" description="C2H2-type" evidence="16">
    <location>
        <begin position="358"/>
        <end position="385"/>
    </location>
</feature>
<accession>A0A8K0EU12</accession>
<keyword evidence="4 15" id="KW-1133">Transmembrane helix</keyword>
<keyword evidence="7 15" id="KW-0472">Membrane</keyword>
<keyword evidence="1 15" id="KW-0813">Transport</keyword>
<evidence type="ECO:0000313" key="17">
    <source>
        <dbReference type="EMBL" id="CAH1268773.1"/>
    </source>
</evidence>
<dbReference type="InterPro" id="IPR006029">
    <property type="entry name" value="Neurotrans-gated_channel_TM"/>
</dbReference>
<dbReference type="AlphaFoldDB" id="A0A8K0EU12"/>